<dbReference type="EMBL" id="JAGEOJ010000008">
    <property type="protein sequence ID" value="MBO2449513.1"/>
    <property type="molecule type" value="Genomic_DNA"/>
</dbReference>
<evidence type="ECO:0000313" key="2">
    <source>
        <dbReference type="EMBL" id="MBO2449513.1"/>
    </source>
</evidence>
<feature type="region of interest" description="Disordered" evidence="1">
    <location>
        <begin position="55"/>
        <end position="100"/>
    </location>
</feature>
<protein>
    <submittedName>
        <fullName evidence="2">Uncharacterized protein</fullName>
    </submittedName>
</protein>
<feature type="region of interest" description="Disordered" evidence="1">
    <location>
        <begin position="235"/>
        <end position="257"/>
    </location>
</feature>
<name>A0A939T4K2_9ACTN</name>
<reference evidence="2" key="1">
    <citation type="submission" date="2021-03" db="EMBL/GenBank/DDBJ databases">
        <authorList>
            <person name="Kanchanasin P."/>
            <person name="Saeng-In P."/>
            <person name="Phongsopitanun W."/>
            <person name="Yuki M."/>
            <person name="Kudo T."/>
            <person name="Ohkuma M."/>
            <person name="Tanasupawat S."/>
        </authorList>
    </citation>
    <scope>NUCLEOTIDE SEQUENCE</scope>
    <source>
        <strain evidence="2">GKU 128</strain>
    </source>
</reference>
<dbReference type="Proteomes" id="UP000669179">
    <property type="component" value="Unassembled WGS sequence"/>
</dbReference>
<proteinExistence type="predicted"/>
<sequence length="269" mass="29422">MRNGVAAVAVLPVLMLVTADGGHGEYVPHAGPMERHALAAFRDWVDHRSTARLTSSTRMSGTFRSQPISSRQSSSGVLDFRTHSGRFTGTSTSVNTDGRPSTQPVDMILLGRLQYTPAFSTGRWLATDNYQWNSWTGHEKVLTYVRDKGAVRLGGVPAHRFEGLVDTLRNRTLFAMPKPGCFSSVTAMDLYIDDRTGSLVRYDRRVLYPGPQNEGDWKALSVTGLDSFSDFGVQAPPPAMPPEDQVERPNDSNTVKGATTIRISTTSGC</sequence>
<comment type="caution">
    <text evidence="2">The sequence shown here is derived from an EMBL/GenBank/DDBJ whole genome shotgun (WGS) entry which is preliminary data.</text>
</comment>
<gene>
    <name evidence="2" type="ORF">J4573_20600</name>
</gene>
<dbReference type="AlphaFoldDB" id="A0A939T4K2"/>
<keyword evidence="3" id="KW-1185">Reference proteome</keyword>
<dbReference type="Gene3D" id="2.50.20.20">
    <property type="match status" value="1"/>
</dbReference>
<evidence type="ECO:0000256" key="1">
    <source>
        <dbReference type="SAM" id="MobiDB-lite"/>
    </source>
</evidence>
<organism evidence="2 3">
    <name type="scientific">Actinomadura barringtoniae</name>
    <dbReference type="NCBI Taxonomy" id="1427535"/>
    <lineage>
        <taxon>Bacteria</taxon>
        <taxon>Bacillati</taxon>
        <taxon>Actinomycetota</taxon>
        <taxon>Actinomycetes</taxon>
        <taxon>Streptosporangiales</taxon>
        <taxon>Thermomonosporaceae</taxon>
        <taxon>Actinomadura</taxon>
    </lineage>
</organism>
<accession>A0A939T4K2</accession>
<feature type="compositionally biased region" description="Low complexity" evidence="1">
    <location>
        <begin position="64"/>
        <end position="75"/>
    </location>
</feature>
<evidence type="ECO:0000313" key="3">
    <source>
        <dbReference type="Proteomes" id="UP000669179"/>
    </source>
</evidence>
<feature type="compositionally biased region" description="Polar residues" evidence="1">
    <location>
        <begin position="85"/>
        <end position="100"/>
    </location>
</feature>
<dbReference type="RefSeq" id="WP_208257403.1">
    <property type="nucleotide sequence ID" value="NZ_JAGEOJ010000008.1"/>
</dbReference>